<dbReference type="Pfam" id="PF02181">
    <property type="entry name" value="FH2"/>
    <property type="match status" value="1"/>
</dbReference>
<feature type="compositionally biased region" description="Acidic residues" evidence="2">
    <location>
        <begin position="425"/>
        <end position="449"/>
    </location>
</feature>
<evidence type="ECO:0000256" key="2">
    <source>
        <dbReference type="SAM" id="MobiDB-lite"/>
    </source>
</evidence>
<feature type="compositionally biased region" description="Polar residues" evidence="2">
    <location>
        <begin position="488"/>
        <end position="515"/>
    </location>
</feature>
<dbReference type="PANTHER" id="PTHR45725">
    <property type="entry name" value="FORMIN HOMOLOGY 2 FAMILY MEMBER"/>
    <property type="match status" value="1"/>
</dbReference>
<feature type="compositionally biased region" description="Low complexity" evidence="2">
    <location>
        <begin position="539"/>
        <end position="558"/>
    </location>
</feature>
<dbReference type="EMBL" id="HBNR01071131">
    <property type="protein sequence ID" value="CAE4646029.1"/>
    <property type="molecule type" value="Transcribed_RNA"/>
</dbReference>
<evidence type="ECO:0000259" key="3">
    <source>
        <dbReference type="PROSITE" id="PS51444"/>
    </source>
</evidence>
<dbReference type="PROSITE" id="PS51444">
    <property type="entry name" value="FH2"/>
    <property type="match status" value="1"/>
</dbReference>
<dbReference type="InterPro" id="IPR042201">
    <property type="entry name" value="FH2_Formin_sf"/>
</dbReference>
<keyword evidence="1" id="KW-0175">Coiled coil</keyword>
<dbReference type="InterPro" id="IPR051425">
    <property type="entry name" value="Formin_Homology"/>
</dbReference>
<feature type="domain" description="FH2" evidence="3">
    <location>
        <begin position="1"/>
        <end position="388"/>
    </location>
</feature>
<feature type="compositionally biased region" description="Low complexity" evidence="2">
    <location>
        <begin position="693"/>
        <end position="707"/>
    </location>
</feature>
<feature type="region of interest" description="Disordered" evidence="2">
    <location>
        <begin position="660"/>
        <end position="747"/>
    </location>
</feature>
<feature type="compositionally biased region" description="Low complexity" evidence="2">
    <location>
        <begin position="737"/>
        <end position="747"/>
    </location>
</feature>
<proteinExistence type="predicted"/>
<organism evidence="4">
    <name type="scientific">Alexandrium monilatum</name>
    <dbReference type="NCBI Taxonomy" id="311494"/>
    <lineage>
        <taxon>Eukaryota</taxon>
        <taxon>Sar</taxon>
        <taxon>Alveolata</taxon>
        <taxon>Dinophyceae</taxon>
        <taxon>Gonyaulacales</taxon>
        <taxon>Pyrocystaceae</taxon>
        <taxon>Alexandrium</taxon>
    </lineage>
</organism>
<dbReference type="AlphaFoldDB" id="A0A7S4VHK5"/>
<dbReference type="SUPFAM" id="SSF101447">
    <property type="entry name" value="Formin homology 2 domain (FH2 domain)"/>
    <property type="match status" value="1"/>
</dbReference>
<feature type="coiled-coil region" evidence="1">
    <location>
        <begin position="277"/>
        <end position="304"/>
    </location>
</feature>
<feature type="compositionally biased region" description="Low complexity" evidence="2">
    <location>
        <begin position="1065"/>
        <end position="1075"/>
    </location>
</feature>
<feature type="region of interest" description="Disordered" evidence="2">
    <location>
        <begin position="408"/>
        <end position="570"/>
    </location>
</feature>
<reference evidence="4" key="1">
    <citation type="submission" date="2021-01" db="EMBL/GenBank/DDBJ databases">
        <authorList>
            <person name="Corre E."/>
            <person name="Pelletier E."/>
            <person name="Niang G."/>
            <person name="Scheremetjew M."/>
            <person name="Finn R."/>
            <person name="Kale V."/>
            <person name="Holt S."/>
            <person name="Cochrane G."/>
            <person name="Meng A."/>
            <person name="Brown T."/>
            <person name="Cohen L."/>
        </authorList>
    </citation>
    <scope>NUCLEOTIDE SEQUENCE</scope>
    <source>
        <strain evidence="4">CCMP3105</strain>
    </source>
</reference>
<name>A0A7S4VHK5_9DINO</name>
<sequence length="1075" mass="116630">MVSRPFGTKCIRWRALQSVSGTVFEELGKGPLPAEAERLLREVLEPPPPTAARTPQSARAGQCFSARISRSSGISLLDRERAQSLGIIFKRFLVPFDGFCSALLQLKFSLHVSEEDIDGWLQAWPSEEEQQRLLDFKGSTSELRDVERNVWQIARVPRSDARLKLLRLAKGLENLREITAVRLLCIKVACRELLESARWREFLAVVLQHGNFINGSTGVGAQGFSPDALQLLKGMKGSTGASVLHCVCIFLAKRDQFFGTRLFQDLSSVPEAASYSLGTLQDMLRKLTKDLDFAEKELAENADSYMNLEFESDDEPLNTPNGICCSPLSSRASPQIFRIGSARREWEAPVVEAPVDSDLSCPSMLAPSVLPIPEHGTGAGACRSLCEKSDGCATAGLDVKKAGTQRVPPISLPIQSEPLPVYQEESAEDADSESDESSPDSSGDADDAEGNMPSLTVPTPEEVRRMSLSKGSFSTPRGTALLKLSETMEGQPSDWQPSPATCSTCTGSVDESNTPRPRGTTLPAVNLLGTFESEHGGKTPSAAPSSARSARRAGGTPRDTPREMLQSPRQASLVQGTPLLAPRAHQTAILTPRTSQLRGPELSPREQSALMAQRLVLTPIMTAPGAHLAPGDGQKEYQALKLTPRDSQIAHCAGLLTPRSATLPAAPRGTLLTPRGAQPTPRATPRAQRMTSREPSGSPLRLSPRSTLADDGARDVPPMAAPVPSPDDHIGSPRPLPGRGLPTRSRGVVPPLALHVINGGEEEEDKPSMAPTHQMREEVPHEVKGGGGDPEFNAWLRGDAPKKPYSPVPHTQGCLLELQGACGGCADPLRSSPVKIRFGSDREMTTSSSSDDAHFEGTGMSRWSGKPGKVHFAFALNGTFGSAAQVGEPLLTPRGWQRLNFKNSSGGKRVDEPKDLLENSKNSCPEEFIKTVPPRAEGGSIHREGSGAHAQPLEQLKMLVARGRVLVSIVSEQLAEVLTAIERCEGYFGGSSLDLPRQKDGKEAVRLFEIVTEVLKQFRATWEEVHRDERWAQHLPSGPRHSSRSSRGEMPLTAREVKHPRRRYSTPTPRRQLWS</sequence>
<protein>
    <recommendedName>
        <fullName evidence="3">FH2 domain-containing protein</fullName>
    </recommendedName>
</protein>
<evidence type="ECO:0000256" key="1">
    <source>
        <dbReference type="SAM" id="Coils"/>
    </source>
</evidence>
<accession>A0A7S4VHK5</accession>
<dbReference type="SMART" id="SM00498">
    <property type="entry name" value="FH2"/>
    <property type="match status" value="1"/>
</dbReference>
<feature type="region of interest" description="Disordered" evidence="2">
    <location>
        <begin position="1033"/>
        <end position="1075"/>
    </location>
</feature>
<dbReference type="PANTHER" id="PTHR45725:SF1">
    <property type="entry name" value="DISHEVELLED ASSOCIATED ACTIVATOR OF MORPHOGENESIS, ISOFORM D"/>
    <property type="match status" value="1"/>
</dbReference>
<dbReference type="Gene3D" id="1.20.58.2220">
    <property type="entry name" value="Formin, FH2 domain"/>
    <property type="match status" value="1"/>
</dbReference>
<feature type="region of interest" description="Disordered" evidence="2">
    <location>
        <begin position="841"/>
        <end position="862"/>
    </location>
</feature>
<gene>
    <name evidence="4" type="ORF">AMON00008_LOCUS50400</name>
</gene>
<dbReference type="InterPro" id="IPR015425">
    <property type="entry name" value="FH2_Formin"/>
</dbReference>
<evidence type="ECO:0000313" key="4">
    <source>
        <dbReference type="EMBL" id="CAE4646029.1"/>
    </source>
</evidence>